<evidence type="ECO:0000313" key="2">
    <source>
        <dbReference type="EMBL" id="CAI9172035.1"/>
    </source>
</evidence>
<proteinExistence type="predicted"/>
<gene>
    <name evidence="2" type="ORF">MRATA1EN1_LOCUS20997</name>
</gene>
<protein>
    <submittedName>
        <fullName evidence="2">Uncharacterized protein</fullName>
    </submittedName>
</protein>
<evidence type="ECO:0000256" key="1">
    <source>
        <dbReference type="SAM" id="MobiDB-lite"/>
    </source>
</evidence>
<sequence>MGLSELPLRRACPRLIDTTVGKAFMLRRLLFPFRSFSSLLLITSPRTARLASVVARQEPTICRRCGTEGIRESGGAVTCASRPSTRKTGTGKAGPVQGDGPSAASCCHLPGKSGNAWPARRRRAGRAGAGGGGEVPAAQCQGSRGHLYSHTGICS</sequence>
<feature type="region of interest" description="Disordered" evidence="1">
    <location>
        <begin position="115"/>
        <end position="137"/>
    </location>
</feature>
<name>A0ABN8ZDR0_RANTA</name>
<feature type="region of interest" description="Disordered" evidence="1">
    <location>
        <begin position="76"/>
        <end position="101"/>
    </location>
</feature>
<dbReference type="EMBL" id="OX459968">
    <property type="protein sequence ID" value="CAI9172035.1"/>
    <property type="molecule type" value="Genomic_DNA"/>
</dbReference>
<dbReference type="Proteomes" id="UP001176941">
    <property type="component" value="Chromosome 32"/>
</dbReference>
<accession>A0ABN8ZDR0</accession>
<evidence type="ECO:0000313" key="3">
    <source>
        <dbReference type="Proteomes" id="UP001176941"/>
    </source>
</evidence>
<reference evidence="2" key="1">
    <citation type="submission" date="2023-04" db="EMBL/GenBank/DDBJ databases">
        <authorList>
            <consortium name="ELIXIR-Norway"/>
        </authorList>
    </citation>
    <scope>NUCLEOTIDE SEQUENCE [LARGE SCALE GENOMIC DNA]</scope>
</reference>
<organism evidence="2 3">
    <name type="scientific">Rangifer tarandus platyrhynchus</name>
    <name type="common">Svalbard reindeer</name>
    <dbReference type="NCBI Taxonomy" id="3082113"/>
    <lineage>
        <taxon>Eukaryota</taxon>
        <taxon>Metazoa</taxon>
        <taxon>Chordata</taxon>
        <taxon>Craniata</taxon>
        <taxon>Vertebrata</taxon>
        <taxon>Euteleostomi</taxon>
        <taxon>Mammalia</taxon>
        <taxon>Eutheria</taxon>
        <taxon>Laurasiatheria</taxon>
        <taxon>Artiodactyla</taxon>
        <taxon>Ruminantia</taxon>
        <taxon>Pecora</taxon>
        <taxon>Cervidae</taxon>
        <taxon>Odocoileinae</taxon>
        <taxon>Rangifer</taxon>
    </lineage>
</organism>
<keyword evidence="3" id="KW-1185">Reference proteome</keyword>